<dbReference type="AlphaFoldDB" id="A0A812F1H7"/>
<reference evidence="1" key="1">
    <citation type="submission" date="2021-02" db="EMBL/GenBank/DDBJ databases">
        <authorList>
            <person name="Han P."/>
        </authorList>
    </citation>
    <scope>NUCLEOTIDE SEQUENCE</scope>
    <source>
        <strain evidence="1">Candidatus Nitrosotenuis uzonensis 5A</strain>
    </source>
</reference>
<protein>
    <submittedName>
        <fullName evidence="1">Uncharacterized protein</fullName>
    </submittedName>
</protein>
<dbReference type="RefSeq" id="WP_205098994.1">
    <property type="nucleotide sequence ID" value="NZ_CAJNAQ010000005.1"/>
</dbReference>
<evidence type="ECO:0000313" key="1">
    <source>
        <dbReference type="EMBL" id="CAE6493329.1"/>
    </source>
</evidence>
<dbReference type="Proteomes" id="UP000655759">
    <property type="component" value="Unassembled WGS sequence"/>
</dbReference>
<evidence type="ECO:0000313" key="2">
    <source>
        <dbReference type="Proteomes" id="UP000655759"/>
    </source>
</evidence>
<organism evidence="1 2">
    <name type="scientific">Candidatus Nitrosotenuis uzonensis</name>
    <dbReference type="NCBI Taxonomy" id="1407055"/>
    <lineage>
        <taxon>Archaea</taxon>
        <taxon>Nitrososphaerota</taxon>
        <taxon>Candidatus Nitrosotenuis</taxon>
    </lineage>
</organism>
<accession>A0A812F1H7</accession>
<proteinExistence type="predicted"/>
<name>A0A812F1H7_9ARCH</name>
<comment type="caution">
    <text evidence="1">The sequence shown here is derived from an EMBL/GenBank/DDBJ whole genome shotgun (WGS) entry which is preliminary data.</text>
</comment>
<sequence>MKKYLFATLILILFLSFGFESEGEQERMFYGKTTLKTPVSINTMEEAKFSVNLAYQRGPYFLTDLNAVIDVYPKSASQFVDIEIEPLHPALSPTYTTTFQGVITADSEIPADMIFLSLYYTAKDNRGIIYKSSWTDSSNPIMIKKMEKSSNVATNNQTVNYSNTNDSVYLLKHKQYEYFIPHKISSGKIQNITLDCRDASILIHLDKAKTGNLTINIPKKMLDDERFIVLADGEEASIQTQSNTESSTIFIPLENNQVVEIIAAHYVSQIPQNYPVCGSGDLRSPYYRLLKPIHQFESGVPVTQIQCNEGFIFLIKPNIKFGGCFIMENIDKMYERGWSTPSGSTGVFQ</sequence>
<gene>
    <name evidence="1" type="ORF">NUZ5A_50149</name>
</gene>
<dbReference type="EMBL" id="CAJNAQ010000005">
    <property type="protein sequence ID" value="CAE6493329.1"/>
    <property type="molecule type" value="Genomic_DNA"/>
</dbReference>